<protein>
    <submittedName>
        <fullName evidence="2">Podospora anserina S mat+ genomic DNA chromosome 4, supercontig 1</fullName>
    </submittedName>
</protein>
<reference evidence="2" key="1">
    <citation type="journal article" date="2008" name="Genome Biol.">
        <title>The genome sequence of the model ascomycete fungus Podospora anserina.</title>
        <authorList>
            <person name="Espagne E."/>
            <person name="Lespinet O."/>
            <person name="Malagnac F."/>
            <person name="Da Silva C."/>
            <person name="Jaillon O."/>
            <person name="Porcel B.M."/>
            <person name="Couloux A."/>
            <person name="Aury J.-M."/>
            <person name="Segurens B."/>
            <person name="Poulain J."/>
            <person name="Anthouard V."/>
            <person name="Grossetete S."/>
            <person name="Khalili H."/>
            <person name="Coppin E."/>
            <person name="Dequard-Chablat M."/>
            <person name="Picard M."/>
            <person name="Contamine V."/>
            <person name="Arnaise S."/>
            <person name="Bourdais A."/>
            <person name="Berteaux-Lecellier V."/>
            <person name="Gautheret D."/>
            <person name="de Vries R.P."/>
            <person name="Battaglia E."/>
            <person name="Coutinho P.M."/>
            <person name="Danchin E.G.J."/>
            <person name="Henrissat B."/>
            <person name="El Khoury R."/>
            <person name="Sainsard-Chanet A."/>
            <person name="Boivin A."/>
            <person name="Pinan-Lucarre B."/>
            <person name="Sellem C.H."/>
            <person name="Debuchy R."/>
            <person name="Wincker P."/>
            <person name="Weissenbach J."/>
            <person name="Silar P."/>
        </authorList>
    </citation>
    <scope>NUCLEOTIDE SEQUENCE [LARGE SCALE GENOMIC DNA]</scope>
    <source>
        <strain evidence="2">S mat+</strain>
    </source>
</reference>
<organism evidence="2">
    <name type="scientific">Podospora anserina (strain S / ATCC MYA-4624 / DSM 980 / FGSC 10383)</name>
    <name type="common">Pleurage anserina</name>
    <dbReference type="NCBI Taxonomy" id="515849"/>
    <lineage>
        <taxon>Eukaryota</taxon>
        <taxon>Fungi</taxon>
        <taxon>Dikarya</taxon>
        <taxon>Ascomycota</taxon>
        <taxon>Pezizomycotina</taxon>
        <taxon>Sordariomycetes</taxon>
        <taxon>Sordariomycetidae</taxon>
        <taxon>Sordariales</taxon>
        <taxon>Podosporaceae</taxon>
        <taxon>Podospora</taxon>
        <taxon>Podospora anserina</taxon>
    </lineage>
</organism>
<dbReference type="RefSeq" id="XP_001903794.1">
    <property type="nucleotide sequence ID" value="XM_001903759.1"/>
</dbReference>
<feature type="compositionally biased region" description="Low complexity" evidence="1">
    <location>
        <begin position="1"/>
        <end position="51"/>
    </location>
</feature>
<dbReference type="EMBL" id="CU633454">
    <property type="protein sequence ID" value="CAP61570.1"/>
    <property type="molecule type" value="Genomic_DNA"/>
</dbReference>
<dbReference type="OrthoDB" id="10037289at2759"/>
<dbReference type="VEuPathDB" id="FungiDB:PODANS_4_1747"/>
<evidence type="ECO:0000256" key="1">
    <source>
        <dbReference type="SAM" id="MobiDB-lite"/>
    </source>
</evidence>
<reference evidence="2" key="2">
    <citation type="submission" date="2008-07" db="EMBL/GenBank/DDBJ databases">
        <authorList>
            <person name="Genoscope - CEA"/>
        </authorList>
    </citation>
    <scope>NUCLEOTIDE SEQUENCE</scope>
    <source>
        <strain evidence="2">S mat+</strain>
    </source>
</reference>
<feature type="compositionally biased region" description="Acidic residues" evidence="1">
    <location>
        <begin position="101"/>
        <end position="112"/>
    </location>
</feature>
<evidence type="ECO:0000313" key="2">
    <source>
        <dbReference type="EMBL" id="CAP61570.1"/>
    </source>
</evidence>
<dbReference type="HOGENOM" id="CLU_1434984_0_0_1"/>
<dbReference type="GeneID" id="6187886"/>
<dbReference type="AlphaFoldDB" id="B2ADQ5"/>
<feature type="region of interest" description="Disordered" evidence="1">
    <location>
        <begin position="1"/>
        <end position="61"/>
    </location>
</feature>
<feature type="region of interest" description="Disordered" evidence="1">
    <location>
        <begin position="92"/>
        <end position="125"/>
    </location>
</feature>
<sequence length="189" mass="20769">MPLKRNAASTAKAAPAAKKSRPSNEAEPAAAVATVETSEAQQPAAATTTKPAPKKKAVPSRWNITSVSANIAAQYQTFLTDGKQDPFVFALMCDPPFPSGDSDDEEEDEEETSNNSKNKDHGDRPKCDDGKKCYCMQLYDDHPEHPYVFTRAAKSMFVDLSSHCEVRDPDNFEMYTFNDHSAYGALEIL</sequence>
<accession>B2ADQ5</accession>
<name>B2ADQ5_PODAN</name>
<gene>
    <name evidence="2" type="ORF">PODANS_4_1747</name>
</gene>
<proteinExistence type="predicted"/>
<dbReference type="KEGG" id="pan:PODANSg810"/>